<dbReference type="Pfam" id="PF03932">
    <property type="entry name" value="CutC"/>
    <property type="match status" value="1"/>
</dbReference>
<accession>A0A7J6R581</accession>
<name>A0A7J6R581_PEROL</name>
<comment type="similarity">
    <text evidence="1">Belongs to the CutC family.</text>
</comment>
<dbReference type="PANTHER" id="PTHR12598">
    <property type="entry name" value="COPPER HOMEOSTASIS PROTEIN CUTC"/>
    <property type="match status" value="1"/>
</dbReference>
<dbReference type="OMA" id="ILEICCS"/>
<sequence length="192" mass="20623">MSSLLATPLVETYEICCSSLAEVQVACSNGADRIELCSGMEFDGLTPSDELIKDTIKICSEYNVEVVVMLRCRGGDFIYSSAEIDSMLNTLRSWKKHLSLDGVVFGALSKDNTSPDVNAVSKVVECAAPWPVTFHKAIDCITAADADTTSSTATEAAMRVIDQLHHCGVRRVLTSGLHSTAEEGRDVLSDTG</sequence>
<dbReference type="GO" id="GO:0005507">
    <property type="term" value="F:copper ion binding"/>
    <property type="evidence" value="ECO:0007669"/>
    <property type="project" value="TreeGrafter"/>
</dbReference>
<proteinExistence type="inferred from homology"/>
<dbReference type="InterPro" id="IPR036822">
    <property type="entry name" value="CutC-like_dom_sf"/>
</dbReference>
<evidence type="ECO:0000256" key="1">
    <source>
        <dbReference type="ARBA" id="ARBA00007768"/>
    </source>
</evidence>
<gene>
    <name evidence="3" type="ORF">FOZ63_008314</name>
</gene>
<dbReference type="EMBL" id="JABANO010028470">
    <property type="protein sequence ID" value="KAF4715096.1"/>
    <property type="molecule type" value="Genomic_DNA"/>
</dbReference>
<reference evidence="3 4" key="1">
    <citation type="submission" date="2020-04" db="EMBL/GenBank/DDBJ databases">
        <title>Perkinsus olseni comparative genomics.</title>
        <authorList>
            <person name="Bogema D.R."/>
        </authorList>
    </citation>
    <scope>NUCLEOTIDE SEQUENCE [LARGE SCALE GENOMIC DNA]</scope>
    <source>
        <strain evidence="3 4">ATCC PRA-207</strain>
    </source>
</reference>
<comment type="caution">
    <text evidence="3">The sequence shown here is derived from an EMBL/GenBank/DDBJ whole genome shotgun (WGS) entry which is preliminary data.</text>
</comment>
<dbReference type="Proteomes" id="UP000553632">
    <property type="component" value="Unassembled WGS sequence"/>
</dbReference>
<evidence type="ECO:0000313" key="4">
    <source>
        <dbReference type="Proteomes" id="UP000553632"/>
    </source>
</evidence>
<organism evidence="3 4">
    <name type="scientific">Perkinsus olseni</name>
    <name type="common">Perkinsus atlanticus</name>
    <dbReference type="NCBI Taxonomy" id="32597"/>
    <lineage>
        <taxon>Eukaryota</taxon>
        <taxon>Sar</taxon>
        <taxon>Alveolata</taxon>
        <taxon>Perkinsozoa</taxon>
        <taxon>Perkinsea</taxon>
        <taxon>Perkinsida</taxon>
        <taxon>Perkinsidae</taxon>
        <taxon>Perkinsus</taxon>
    </lineage>
</organism>
<dbReference type="Gene3D" id="3.20.20.380">
    <property type="entry name" value="Copper homeostasis (CutC) domain"/>
    <property type="match status" value="1"/>
</dbReference>
<keyword evidence="4" id="KW-1185">Reference proteome</keyword>
<evidence type="ECO:0000256" key="2">
    <source>
        <dbReference type="ARBA" id="ARBA00019014"/>
    </source>
</evidence>
<dbReference type="SUPFAM" id="SSF110395">
    <property type="entry name" value="CutC-like"/>
    <property type="match status" value="1"/>
</dbReference>
<dbReference type="PANTHER" id="PTHR12598:SF0">
    <property type="entry name" value="COPPER HOMEOSTASIS PROTEIN CUTC HOMOLOG"/>
    <property type="match status" value="1"/>
</dbReference>
<protein>
    <recommendedName>
        <fullName evidence="2">Copper homeostasis protein cutC homolog</fullName>
    </recommendedName>
</protein>
<dbReference type="AlphaFoldDB" id="A0A7J6R581"/>
<evidence type="ECO:0000313" key="3">
    <source>
        <dbReference type="EMBL" id="KAF4715096.1"/>
    </source>
</evidence>
<dbReference type="InterPro" id="IPR005627">
    <property type="entry name" value="CutC-like"/>
</dbReference>